<dbReference type="AlphaFoldDB" id="A0A9D9DV91"/>
<dbReference type="Pfam" id="PF00269">
    <property type="entry name" value="SASP"/>
    <property type="match status" value="1"/>
</dbReference>
<dbReference type="GO" id="GO:0003690">
    <property type="term" value="F:double-stranded DNA binding"/>
    <property type="evidence" value="ECO:0007669"/>
    <property type="project" value="InterPro"/>
</dbReference>
<evidence type="ECO:0000256" key="2">
    <source>
        <dbReference type="SAM" id="MobiDB-lite"/>
    </source>
</evidence>
<feature type="region of interest" description="Disordered" evidence="2">
    <location>
        <begin position="40"/>
        <end position="60"/>
    </location>
</feature>
<dbReference type="GO" id="GO:0006265">
    <property type="term" value="P:DNA topological change"/>
    <property type="evidence" value="ECO:0007669"/>
    <property type="project" value="InterPro"/>
</dbReference>
<dbReference type="Gene3D" id="6.10.10.80">
    <property type="entry name" value="Small, acid-soluble spore protein, alpha/beta type-like"/>
    <property type="match status" value="1"/>
</dbReference>
<name>A0A9D9DV91_9FIRM</name>
<comment type="function">
    <text evidence="1">SASP are bound to spore DNA. They are double-stranded DNA-binding proteins that cause DNA to change to an a-like conformation. They protect the DNA backbone from chemical and enzymatic cleavage and are thus involved in dormant spore's high resistance to UV light.</text>
</comment>
<dbReference type="EMBL" id="JADIMX010000011">
    <property type="protein sequence ID" value="MBO8433797.1"/>
    <property type="molecule type" value="Genomic_DNA"/>
</dbReference>
<gene>
    <name evidence="3" type="ORF">IAC55_00560</name>
</gene>
<reference evidence="3" key="1">
    <citation type="submission" date="2020-10" db="EMBL/GenBank/DDBJ databases">
        <authorList>
            <person name="Gilroy R."/>
        </authorList>
    </citation>
    <scope>NUCLEOTIDE SEQUENCE</scope>
    <source>
        <strain evidence="3">F6-4510</strain>
    </source>
</reference>
<dbReference type="InterPro" id="IPR001448">
    <property type="entry name" value="SASP_alpha/beta-type"/>
</dbReference>
<evidence type="ECO:0000256" key="1">
    <source>
        <dbReference type="ARBA" id="ARBA00003863"/>
    </source>
</evidence>
<sequence length="60" mass="6839">MEENMQKYKSLCAEDRMKYEAAEELGLIDKVIKSGWKSLTSRESGSIGGLVRSKKRQSEK</sequence>
<comment type="caution">
    <text evidence="3">The sequence shown here is derived from an EMBL/GenBank/DDBJ whole genome shotgun (WGS) entry which is preliminary data.</text>
</comment>
<dbReference type="InterPro" id="IPR038300">
    <property type="entry name" value="SASP_sf_alpha/beta"/>
</dbReference>
<protein>
    <submittedName>
        <fullName evidence="3">Small, acid-soluble spore protein, alpha/beta type</fullName>
    </submittedName>
</protein>
<organism evidence="3 4">
    <name type="scientific">Candidatus Fimicola merdigallinarum</name>
    <dbReference type="NCBI Taxonomy" id="2840819"/>
    <lineage>
        <taxon>Bacteria</taxon>
        <taxon>Bacillati</taxon>
        <taxon>Bacillota</taxon>
        <taxon>Clostridia</taxon>
        <taxon>Lachnospirales</taxon>
        <taxon>Lachnospiraceae</taxon>
        <taxon>Lachnospiraceae incertae sedis</taxon>
        <taxon>Candidatus Fimicola</taxon>
    </lineage>
</organism>
<proteinExistence type="predicted"/>
<dbReference type="Proteomes" id="UP000823611">
    <property type="component" value="Unassembled WGS sequence"/>
</dbReference>
<reference evidence="3" key="2">
    <citation type="journal article" date="2021" name="PeerJ">
        <title>Extensive microbial diversity within the chicken gut microbiome revealed by metagenomics and culture.</title>
        <authorList>
            <person name="Gilroy R."/>
            <person name="Ravi A."/>
            <person name="Getino M."/>
            <person name="Pursley I."/>
            <person name="Horton D.L."/>
            <person name="Alikhan N.F."/>
            <person name="Baker D."/>
            <person name="Gharbi K."/>
            <person name="Hall N."/>
            <person name="Watson M."/>
            <person name="Adriaenssens E.M."/>
            <person name="Foster-Nyarko E."/>
            <person name="Jarju S."/>
            <person name="Secka A."/>
            <person name="Antonio M."/>
            <person name="Oren A."/>
            <person name="Chaudhuri R.R."/>
            <person name="La Ragione R."/>
            <person name="Hildebrand F."/>
            <person name="Pallen M.J."/>
        </authorList>
    </citation>
    <scope>NUCLEOTIDE SEQUENCE</scope>
    <source>
        <strain evidence="3">F6-4510</strain>
    </source>
</reference>
<evidence type="ECO:0000313" key="3">
    <source>
        <dbReference type="EMBL" id="MBO8433797.1"/>
    </source>
</evidence>
<accession>A0A9D9DV91</accession>
<evidence type="ECO:0000313" key="4">
    <source>
        <dbReference type="Proteomes" id="UP000823611"/>
    </source>
</evidence>